<evidence type="ECO:0000259" key="13">
    <source>
        <dbReference type="Pfam" id="PF07730"/>
    </source>
</evidence>
<dbReference type="SUPFAM" id="SSF48452">
    <property type="entry name" value="TPR-like"/>
    <property type="match status" value="1"/>
</dbReference>
<dbReference type="GO" id="GO:0005524">
    <property type="term" value="F:ATP binding"/>
    <property type="evidence" value="ECO:0007669"/>
    <property type="project" value="UniProtKB-KW"/>
</dbReference>
<keyword evidence="3" id="KW-0597">Phosphoprotein</keyword>
<dbReference type="GO" id="GO:0000155">
    <property type="term" value="F:phosphorelay sensor kinase activity"/>
    <property type="evidence" value="ECO:0007669"/>
    <property type="project" value="InterPro"/>
</dbReference>
<comment type="catalytic activity">
    <reaction evidence="1">
        <text>ATP + protein L-histidine = ADP + protein N-phospho-L-histidine.</text>
        <dbReference type="EC" id="2.7.13.3"/>
    </reaction>
</comment>
<evidence type="ECO:0000256" key="12">
    <source>
        <dbReference type="SAM" id="SignalP"/>
    </source>
</evidence>
<evidence type="ECO:0000256" key="5">
    <source>
        <dbReference type="ARBA" id="ARBA00022741"/>
    </source>
</evidence>
<evidence type="ECO:0000313" key="15">
    <source>
        <dbReference type="Proteomes" id="UP000011058"/>
    </source>
</evidence>
<dbReference type="PROSITE" id="PS50005">
    <property type="entry name" value="TPR"/>
    <property type="match status" value="1"/>
</dbReference>
<keyword evidence="5" id="KW-0547">Nucleotide-binding</keyword>
<dbReference type="AlphaFoldDB" id="I0KFZ6"/>
<keyword evidence="12" id="KW-0732">Signal</keyword>
<evidence type="ECO:0000256" key="9">
    <source>
        <dbReference type="PROSITE-ProRule" id="PRU00339"/>
    </source>
</evidence>
<dbReference type="eggNOG" id="COG0457">
    <property type="taxonomic scope" value="Bacteria"/>
</dbReference>
<dbReference type="Gene3D" id="1.25.40.10">
    <property type="entry name" value="Tetratricopeptide repeat domain"/>
    <property type="match status" value="1"/>
</dbReference>
<dbReference type="RefSeq" id="WP_015334148.1">
    <property type="nucleotide sequence ID" value="NC_020054.1"/>
</dbReference>
<sequence length="629" mass="71223">MRVALAAFLVLVCCAPSVAQSANRLDSLRAVLTRLPAPGTSIRNDTARLQTLWELVLLEKNDTLADTYLQRTRQLIAAHRWTAAQPWQQLYQGILLFRKNYIYQAIDQCIDALKTGERTEAPMAFFARCHSQLGTCYFSLEEYRLAMMHYKKTLAIEQGNPRIATARDYVIVKNNIGLCYMNLAAYGKASSLFLEVIRDAHRRKDSLALAWTYSNLGSAERKASHWQRSIDYLERSIAYFGQRTPDNKAFAISEQALAYLGMGNNVKALELTNLAKQMTPAAQPFFGAYIADAAYRAEKANGLLGESIRDLERYDSLKLINDKILKKKSIDGLRYAYENEKKEAELTKERFRTTSLMVGVAAACLFLLYFVFNQRLLRRKNRKIAQQNEQIEQANTRLTAFNQELEGRVEERTRQLQAAYDEIKTAMTRGQTLERRRVASELHDNLGSMISGIRFQMQAIDTDVLHPAEQQVYQRVFELLGDAYHEVRNISHNLLPAVLETKGLYAALSNLVADLNVNKRMQFKLIADATPQFNKQTDIELYCILLELTTNLMKHSTATQVIIAFTNQTNEGTMIELHDNGQVYDFKGNGKGKGLSSVLSRAENIGATLHHYPADPVGNCVEIMVPVTT</sequence>
<proteinExistence type="predicted"/>
<dbReference type="InterPro" id="IPR019734">
    <property type="entry name" value="TPR_rpt"/>
</dbReference>
<dbReference type="InterPro" id="IPR011712">
    <property type="entry name" value="Sig_transdc_His_kin_sub3_dim/P"/>
</dbReference>
<feature type="transmembrane region" description="Helical" evidence="11">
    <location>
        <begin position="354"/>
        <end position="372"/>
    </location>
</feature>
<dbReference type="OrthoDB" id="613934at2"/>
<protein>
    <recommendedName>
        <fullName evidence="2">histidine kinase</fullName>
        <ecNumber evidence="2">2.7.13.3</ecNumber>
    </recommendedName>
</protein>
<keyword evidence="10" id="KW-0175">Coiled coil</keyword>
<evidence type="ECO:0000256" key="8">
    <source>
        <dbReference type="ARBA" id="ARBA00023012"/>
    </source>
</evidence>
<dbReference type="PANTHER" id="PTHR24421">
    <property type="entry name" value="NITRATE/NITRITE SENSOR PROTEIN NARX-RELATED"/>
    <property type="match status" value="1"/>
</dbReference>
<dbReference type="EC" id="2.7.13.3" evidence="2"/>
<dbReference type="KEGG" id="fae:FAES_5050"/>
<keyword evidence="11" id="KW-0472">Membrane</keyword>
<keyword evidence="11" id="KW-1133">Transmembrane helix</keyword>
<dbReference type="eggNOG" id="COG4585">
    <property type="taxonomic scope" value="Bacteria"/>
</dbReference>
<dbReference type="InterPro" id="IPR050482">
    <property type="entry name" value="Sensor_HK_TwoCompSys"/>
</dbReference>
<dbReference type="InterPro" id="IPR036890">
    <property type="entry name" value="HATPase_C_sf"/>
</dbReference>
<feature type="domain" description="Signal transduction histidine kinase subgroup 3 dimerisation and phosphoacceptor" evidence="13">
    <location>
        <begin position="434"/>
        <end position="498"/>
    </location>
</feature>
<evidence type="ECO:0000256" key="4">
    <source>
        <dbReference type="ARBA" id="ARBA00022679"/>
    </source>
</evidence>
<accession>I0KFZ6</accession>
<feature type="signal peptide" evidence="12">
    <location>
        <begin position="1"/>
        <end position="19"/>
    </location>
</feature>
<dbReference type="Gene3D" id="3.30.565.10">
    <property type="entry name" value="Histidine kinase-like ATPase, C-terminal domain"/>
    <property type="match status" value="1"/>
</dbReference>
<keyword evidence="9" id="KW-0802">TPR repeat</keyword>
<reference evidence="14 15" key="1">
    <citation type="journal article" date="2012" name="J. Bacteriol.">
        <title>Genome Sequence of Fibrella aestuarina BUZ 2T, a Filamentous Marine Bacterium.</title>
        <authorList>
            <person name="Filippini M."/>
            <person name="Qi W."/>
            <person name="Blom J."/>
            <person name="Goesmann A."/>
            <person name="Smits T.H."/>
            <person name="Bagheri H.C."/>
        </authorList>
    </citation>
    <scope>NUCLEOTIDE SEQUENCE [LARGE SCALE GENOMIC DNA]</scope>
    <source>
        <strain evidence="15">BUZ 2T</strain>
    </source>
</reference>
<evidence type="ECO:0000256" key="11">
    <source>
        <dbReference type="SAM" id="Phobius"/>
    </source>
</evidence>
<keyword evidence="4 14" id="KW-0808">Transferase</keyword>
<evidence type="ECO:0000256" key="10">
    <source>
        <dbReference type="SAM" id="Coils"/>
    </source>
</evidence>
<keyword evidence="8" id="KW-0902">Two-component regulatory system</keyword>
<dbReference type="GO" id="GO:0046983">
    <property type="term" value="F:protein dimerization activity"/>
    <property type="evidence" value="ECO:0007669"/>
    <property type="project" value="InterPro"/>
</dbReference>
<dbReference type="Gene3D" id="1.20.5.1930">
    <property type="match status" value="1"/>
</dbReference>
<organism evidence="14 15">
    <name type="scientific">Fibrella aestuarina BUZ 2</name>
    <dbReference type="NCBI Taxonomy" id="1166018"/>
    <lineage>
        <taxon>Bacteria</taxon>
        <taxon>Pseudomonadati</taxon>
        <taxon>Bacteroidota</taxon>
        <taxon>Cytophagia</taxon>
        <taxon>Cytophagales</taxon>
        <taxon>Spirosomataceae</taxon>
        <taxon>Fibrella</taxon>
    </lineage>
</organism>
<name>I0KFZ6_9BACT</name>
<feature type="repeat" description="TPR" evidence="9">
    <location>
        <begin position="127"/>
        <end position="160"/>
    </location>
</feature>
<keyword evidence="7" id="KW-0067">ATP-binding</keyword>
<dbReference type="HOGENOM" id="CLU_000445_106_2_10"/>
<evidence type="ECO:0000256" key="3">
    <source>
        <dbReference type="ARBA" id="ARBA00022553"/>
    </source>
</evidence>
<evidence type="ECO:0000256" key="6">
    <source>
        <dbReference type="ARBA" id="ARBA00022777"/>
    </source>
</evidence>
<dbReference type="InterPro" id="IPR011990">
    <property type="entry name" value="TPR-like_helical_dom_sf"/>
</dbReference>
<dbReference type="SUPFAM" id="SSF55874">
    <property type="entry name" value="ATPase domain of HSP90 chaperone/DNA topoisomerase II/histidine kinase"/>
    <property type="match status" value="1"/>
</dbReference>
<dbReference type="SMART" id="SM00028">
    <property type="entry name" value="TPR"/>
    <property type="match status" value="4"/>
</dbReference>
<evidence type="ECO:0000313" key="14">
    <source>
        <dbReference type="EMBL" id="CCH03049.1"/>
    </source>
</evidence>
<evidence type="ECO:0000256" key="2">
    <source>
        <dbReference type="ARBA" id="ARBA00012438"/>
    </source>
</evidence>
<dbReference type="GO" id="GO:0016020">
    <property type="term" value="C:membrane"/>
    <property type="evidence" value="ECO:0007669"/>
    <property type="project" value="InterPro"/>
</dbReference>
<keyword evidence="15" id="KW-1185">Reference proteome</keyword>
<feature type="coiled-coil region" evidence="10">
    <location>
        <begin position="374"/>
        <end position="422"/>
    </location>
</feature>
<keyword evidence="6 14" id="KW-0418">Kinase</keyword>
<gene>
    <name evidence="14" type="ORF">FAES_5050</name>
</gene>
<dbReference type="EMBL" id="HE796683">
    <property type="protein sequence ID" value="CCH03049.1"/>
    <property type="molecule type" value="Genomic_DNA"/>
</dbReference>
<keyword evidence="11" id="KW-0812">Transmembrane</keyword>
<evidence type="ECO:0000256" key="1">
    <source>
        <dbReference type="ARBA" id="ARBA00000085"/>
    </source>
</evidence>
<dbReference type="STRING" id="1166018.FAES_5050"/>
<evidence type="ECO:0000256" key="7">
    <source>
        <dbReference type="ARBA" id="ARBA00022840"/>
    </source>
</evidence>
<feature type="chain" id="PRO_5003630166" description="histidine kinase" evidence="12">
    <location>
        <begin position="20"/>
        <end position="629"/>
    </location>
</feature>
<dbReference type="Proteomes" id="UP000011058">
    <property type="component" value="Chromosome"/>
</dbReference>
<dbReference type="Pfam" id="PF07730">
    <property type="entry name" value="HisKA_3"/>
    <property type="match status" value="1"/>
</dbReference>
<dbReference type="PANTHER" id="PTHR24421:SF10">
    <property type="entry name" value="NITRATE_NITRITE SENSOR PROTEIN NARQ"/>
    <property type="match status" value="1"/>
</dbReference>